<accession>E8WZI7</accession>
<dbReference type="InterPro" id="IPR008969">
    <property type="entry name" value="CarboxyPept-like_regulatory"/>
</dbReference>
<organism evidence="2">
    <name type="scientific">Granulicella tundricola (strain ATCC BAA-1859 / DSM 23138 / MP5ACTX9)</name>
    <dbReference type="NCBI Taxonomy" id="1198114"/>
    <lineage>
        <taxon>Bacteria</taxon>
        <taxon>Pseudomonadati</taxon>
        <taxon>Acidobacteriota</taxon>
        <taxon>Terriglobia</taxon>
        <taxon>Terriglobales</taxon>
        <taxon>Acidobacteriaceae</taxon>
        <taxon>Granulicella</taxon>
    </lineage>
</organism>
<dbReference type="KEGG" id="acm:AciX9_1828"/>
<dbReference type="HOGENOM" id="CLU_053531_0_0_0"/>
<protein>
    <submittedName>
        <fullName evidence="1">PEGA domain protein</fullName>
    </submittedName>
</protein>
<dbReference type="RefSeq" id="WP_013580194.1">
    <property type="nucleotide sequence ID" value="NC_015064.1"/>
</dbReference>
<name>E8WZI7_GRATM</name>
<reference evidence="2" key="1">
    <citation type="submission" date="2011-01" db="EMBL/GenBank/DDBJ databases">
        <title>Complete sequence of chromosome of Acidobacterium sp. MP5ACTX9.</title>
        <authorList>
            <consortium name="US DOE Joint Genome Institute"/>
            <person name="Lucas S."/>
            <person name="Copeland A."/>
            <person name="Lapidus A."/>
            <person name="Cheng J.-F."/>
            <person name="Goodwin L."/>
            <person name="Pitluck S."/>
            <person name="Teshima H."/>
            <person name="Detter J.C."/>
            <person name="Han C."/>
            <person name="Tapia R."/>
            <person name="Land M."/>
            <person name="Hauser L."/>
            <person name="Kyrpides N."/>
            <person name="Ivanova N."/>
            <person name="Ovchinnikova G."/>
            <person name="Pagani I."/>
            <person name="Rawat S.R."/>
            <person name="Mannisto M."/>
            <person name="Haggblom M.M."/>
            <person name="Woyke T."/>
        </authorList>
    </citation>
    <scope>NUCLEOTIDE SEQUENCE [LARGE SCALE GENOMIC DNA]</scope>
    <source>
        <strain evidence="2">MP5ACTX9</strain>
    </source>
</reference>
<evidence type="ECO:0000313" key="2">
    <source>
        <dbReference type="Proteomes" id="UP000000343"/>
    </source>
</evidence>
<evidence type="ECO:0000313" key="1">
    <source>
        <dbReference type="EMBL" id="ADW68875.1"/>
    </source>
</evidence>
<dbReference type="EMBL" id="CP002480">
    <property type="protein sequence ID" value="ADW68875.1"/>
    <property type="molecule type" value="Genomic_DNA"/>
</dbReference>
<dbReference type="Pfam" id="PF13620">
    <property type="entry name" value="CarboxypepD_reg"/>
    <property type="match status" value="1"/>
</dbReference>
<dbReference type="PaxDb" id="1198114-AciX9_1828"/>
<dbReference type="Proteomes" id="UP000000343">
    <property type="component" value="Chromosome"/>
</dbReference>
<sequence length="323" mass="34464">MFLSLRSDLAAADPGQNRTYCSLSGRVTTPEGTPVPEAIVQLSGPLLPPRTATSDADGRFTIVDLPPGTFSVTVSRDGFSPVTGSVRLVPEANTASATFTLRPAATDSVTVSASDKDIAEAQIHLAEQQRIAGILPNFFVSYIWRATPLTSGQKFRLALKNAADPGNLILVGTVAGVQQATNSFPGYSQGWKGYGRRYGADLGNLVSGTFIGGAILPSVFHQDPRYFYKGTGSTSSRFWYAVSRTVVTRGDKGRPQPNYSTMLGDMSAGALSNLYYAPEDRQGAKVTIANGLLGIAGDAMNNVFQEFVLKKLTTNNKRNTLQP</sequence>
<keyword evidence="2" id="KW-1185">Reference proteome</keyword>
<dbReference type="SUPFAM" id="SSF49464">
    <property type="entry name" value="Carboxypeptidase regulatory domain-like"/>
    <property type="match status" value="1"/>
</dbReference>
<gene>
    <name evidence="1" type="ordered locus">AciX9_1828</name>
</gene>
<dbReference type="eggNOG" id="ENOG502ZCCF">
    <property type="taxonomic scope" value="Bacteria"/>
</dbReference>
<dbReference type="Gene3D" id="2.60.40.1120">
    <property type="entry name" value="Carboxypeptidase-like, regulatory domain"/>
    <property type="match status" value="1"/>
</dbReference>
<dbReference type="AlphaFoldDB" id="E8WZI7"/>
<proteinExistence type="predicted"/>